<feature type="compositionally biased region" description="Gly residues" evidence="1">
    <location>
        <begin position="580"/>
        <end position="607"/>
    </location>
</feature>
<proteinExistence type="predicted"/>
<evidence type="ECO:0000256" key="3">
    <source>
        <dbReference type="SAM" id="SignalP"/>
    </source>
</evidence>
<feature type="region of interest" description="Disordered" evidence="1">
    <location>
        <begin position="909"/>
        <end position="936"/>
    </location>
</feature>
<evidence type="ECO:0000256" key="1">
    <source>
        <dbReference type="SAM" id="MobiDB-lite"/>
    </source>
</evidence>
<keyword evidence="2" id="KW-1133">Transmembrane helix</keyword>
<feature type="compositionally biased region" description="Acidic residues" evidence="1">
    <location>
        <begin position="716"/>
        <end position="725"/>
    </location>
</feature>
<feature type="region of interest" description="Disordered" evidence="1">
    <location>
        <begin position="850"/>
        <end position="875"/>
    </location>
</feature>
<name>A0A9N8HDU5_9STRA</name>
<accession>A0A9N8HDU5</accession>
<feature type="compositionally biased region" description="Basic and acidic residues" evidence="1">
    <location>
        <begin position="922"/>
        <end position="936"/>
    </location>
</feature>
<evidence type="ECO:0000313" key="5">
    <source>
        <dbReference type="Proteomes" id="UP001153069"/>
    </source>
</evidence>
<keyword evidence="3" id="KW-0732">Signal</keyword>
<protein>
    <submittedName>
        <fullName evidence="4">Uncharacterized protein</fullName>
    </submittedName>
</protein>
<sequence length="936" mass="104212">MSSLLVVLSLLLLFALVLVQGMDNRAVVSNDKDNELSEEDEEDRNLLMLTMSPEGDDPFKNSGLFGQNRTQPPEEVVRLRFDLDLSGSSTTAASDGDFESFLCHLDAYYSQAVGGSTVYLSHGKWMRNSIVIVDAFVLGMTADELLLELDISTDKDRMNAWMQQHYNPQEPYAWHSTTTAITKWEGKVVPAPTNFRRDYFSTADNCGVARVTLQFEFDDDLQNPTTQEDIDNLLCSSRAYFTVLFDQLYHYVQQQQGNNYYYDSVHIDIDRMDFKLDSSPSSGVPLTVDFDLRANLASTSRRVPALQVLEWMQYSYWDEYIQEAVWETQPYQTSPFFNTKIVQYYGHVRTLTEPLPAATPDTTNDCDGGIMMVPERHYYYNNSDNTDITTSWMVEFGFQDGFAGAGVPPTPQDVQQLFCQTFFQLQDMLQLPPRQQQQPPRPLTTAQARPQQQQQPYHVHETFVDLELQCYDWVYNPDSPYPFQFFLTAHANIQTTSSEEDTRRRVDPQLLWDKMQQRFVVQGFFDNYVWKGNPPGSYFYHADEIRMDGGVIPTTNVTGTVKLSSNECVRQAAARPQTSGSGGGGGGGGSGGGGSGGGGFTLGGVGQGNNHVQQQDGDDGPGSAERESGDNTEENNQEGGAYGNSNNPGNLANGSPFRPIKSTPKVTIASSAIAVHGPDEPVSKDTEQLSRAVKDMLSEMIQGRPKRGTVGGSDDSNAEDEEAEDQSVASKTTANNNEPPKTRGRRLQANIDLDTVFVGEPEAPKDCSYYFGQQWHDDSKVCTRIPILYDVEVVAENPVEVENEFVVMTQVAITQGLLQEKLTERDPTSSLTIVPDPGKTYTVTTTVVAQVQSSPPPSPAPSSSSEDDDDKKKDADKPPGWVIAVIVLLSVAILATAVLILRNHLKWHRQRRQRQQQTGETDLLKTEEKEAYHHVI</sequence>
<comment type="caution">
    <text evidence="4">The sequence shown here is derived from an EMBL/GenBank/DDBJ whole genome shotgun (WGS) entry which is preliminary data.</text>
</comment>
<feature type="region of interest" description="Disordered" evidence="1">
    <location>
        <begin position="433"/>
        <end position="455"/>
    </location>
</feature>
<gene>
    <name evidence="4" type="ORF">SEMRO_480_G151280.1</name>
</gene>
<dbReference type="EMBL" id="CAICTM010000479">
    <property type="protein sequence ID" value="CAB9511328.1"/>
    <property type="molecule type" value="Genomic_DNA"/>
</dbReference>
<dbReference type="Proteomes" id="UP001153069">
    <property type="component" value="Unassembled WGS sequence"/>
</dbReference>
<feature type="signal peptide" evidence="3">
    <location>
        <begin position="1"/>
        <end position="21"/>
    </location>
</feature>
<organism evidence="4 5">
    <name type="scientific">Seminavis robusta</name>
    <dbReference type="NCBI Taxonomy" id="568900"/>
    <lineage>
        <taxon>Eukaryota</taxon>
        <taxon>Sar</taxon>
        <taxon>Stramenopiles</taxon>
        <taxon>Ochrophyta</taxon>
        <taxon>Bacillariophyta</taxon>
        <taxon>Bacillariophyceae</taxon>
        <taxon>Bacillariophycidae</taxon>
        <taxon>Naviculales</taxon>
        <taxon>Naviculaceae</taxon>
        <taxon>Seminavis</taxon>
    </lineage>
</organism>
<keyword evidence="2" id="KW-0812">Transmembrane</keyword>
<evidence type="ECO:0000256" key="2">
    <source>
        <dbReference type="SAM" id="Phobius"/>
    </source>
</evidence>
<feature type="compositionally biased region" description="Polar residues" evidence="1">
    <location>
        <begin position="727"/>
        <end position="739"/>
    </location>
</feature>
<reference evidence="4" key="1">
    <citation type="submission" date="2020-06" db="EMBL/GenBank/DDBJ databases">
        <authorList>
            <consortium name="Plant Systems Biology data submission"/>
        </authorList>
    </citation>
    <scope>NUCLEOTIDE SEQUENCE</scope>
    <source>
        <strain evidence="4">D6</strain>
    </source>
</reference>
<feature type="chain" id="PRO_5040202713" evidence="3">
    <location>
        <begin position="22"/>
        <end position="936"/>
    </location>
</feature>
<feature type="region of interest" description="Disordered" evidence="1">
    <location>
        <begin position="698"/>
        <end position="748"/>
    </location>
</feature>
<feature type="compositionally biased region" description="Low complexity" evidence="1">
    <location>
        <begin position="446"/>
        <end position="455"/>
    </location>
</feature>
<feature type="transmembrane region" description="Helical" evidence="2">
    <location>
        <begin position="881"/>
        <end position="901"/>
    </location>
</feature>
<keyword evidence="5" id="KW-1185">Reference proteome</keyword>
<evidence type="ECO:0000313" key="4">
    <source>
        <dbReference type="EMBL" id="CAB9511328.1"/>
    </source>
</evidence>
<dbReference type="AlphaFoldDB" id="A0A9N8HDU5"/>
<feature type="compositionally biased region" description="Polar residues" evidence="1">
    <location>
        <begin position="643"/>
        <end position="653"/>
    </location>
</feature>
<keyword evidence="2" id="KW-0472">Membrane</keyword>
<feature type="region of interest" description="Disordered" evidence="1">
    <location>
        <begin position="568"/>
        <end position="662"/>
    </location>
</feature>